<dbReference type="EMBL" id="VOXD01000026">
    <property type="protein sequence ID" value="TXF88120.1"/>
    <property type="molecule type" value="Genomic_DNA"/>
</dbReference>
<dbReference type="PANTHER" id="PTHR43766:SF1">
    <property type="entry name" value="TRYPTOPHAN--TRNA LIGASE, MITOCHONDRIAL"/>
    <property type="match status" value="1"/>
</dbReference>
<keyword evidence="13" id="KW-1185">Reference proteome</keyword>
<keyword evidence="3 10" id="KW-0436">Ligase</keyword>
<dbReference type="RefSeq" id="WP_147931746.1">
    <property type="nucleotide sequence ID" value="NZ_VOXD01000026.1"/>
</dbReference>
<dbReference type="InterPro" id="IPR014729">
    <property type="entry name" value="Rossmann-like_a/b/a_fold"/>
</dbReference>
<evidence type="ECO:0000256" key="8">
    <source>
        <dbReference type="ARBA" id="ARBA00049929"/>
    </source>
</evidence>
<dbReference type="GO" id="GO:0006436">
    <property type="term" value="P:tryptophanyl-tRNA aminoacylation"/>
    <property type="evidence" value="ECO:0007669"/>
    <property type="project" value="UniProtKB-UniRule"/>
</dbReference>
<keyword evidence="11" id="KW-0175">Coiled coil</keyword>
<dbReference type="GO" id="GO:0005524">
    <property type="term" value="F:ATP binding"/>
    <property type="evidence" value="ECO:0007669"/>
    <property type="project" value="UniProtKB-KW"/>
</dbReference>
<evidence type="ECO:0000256" key="10">
    <source>
        <dbReference type="RuleBase" id="RU363036"/>
    </source>
</evidence>
<dbReference type="Gene3D" id="3.40.50.620">
    <property type="entry name" value="HUPs"/>
    <property type="match status" value="1"/>
</dbReference>
<evidence type="ECO:0000313" key="12">
    <source>
        <dbReference type="EMBL" id="TXF88120.1"/>
    </source>
</evidence>
<evidence type="ECO:0000256" key="6">
    <source>
        <dbReference type="ARBA" id="ARBA00022917"/>
    </source>
</evidence>
<comment type="catalytic activity">
    <reaction evidence="8">
        <text>tRNA(Trp) + L-tryptophan + ATP = L-tryptophyl-tRNA(Trp) + AMP + diphosphate + H(+)</text>
        <dbReference type="Rhea" id="RHEA:24080"/>
        <dbReference type="Rhea" id="RHEA-COMP:9671"/>
        <dbReference type="Rhea" id="RHEA-COMP:9705"/>
        <dbReference type="ChEBI" id="CHEBI:15378"/>
        <dbReference type="ChEBI" id="CHEBI:30616"/>
        <dbReference type="ChEBI" id="CHEBI:33019"/>
        <dbReference type="ChEBI" id="CHEBI:57912"/>
        <dbReference type="ChEBI" id="CHEBI:78442"/>
        <dbReference type="ChEBI" id="CHEBI:78535"/>
        <dbReference type="ChEBI" id="CHEBI:456215"/>
        <dbReference type="EC" id="6.1.1.2"/>
    </reaction>
</comment>
<reference evidence="12 13" key="1">
    <citation type="submission" date="2019-08" db="EMBL/GenBank/DDBJ databases">
        <title>Lewinella sp. strain SSH13 Genome sequencing and assembly.</title>
        <authorList>
            <person name="Kim I."/>
        </authorList>
    </citation>
    <scope>NUCLEOTIDE SEQUENCE [LARGE SCALE GENOMIC DNA]</scope>
    <source>
        <strain evidence="12 13">SSH13</strain>
    </source>
</reference>
<keyword evidence="7 10" id="KW-0030">Aminoacyl-tRNA synthetase</keyword>
<dbReference type="EC" id="6.1.1.2" evidence="2 9"/>
<evidence type="ECO:0000256" key="9">
    <source>
        <dbReference type="NCBIfam" id="TIGR00233"/>
    </source>
</evidence>
<dbReference type="GO" id="GO:0004830">
    <property type="term" value="F:tryptophan-tRNA ligase activity"/>
    <property type="evidence" value="ECO:0007669"/>
    <property type="project" value="UniProtKB-UniRule"/>
</dbReference>
<evidence type="ECO:0000256" key="11">
    <source>
        <dbReference type="SAM" id="Coils"/>
    </source>
</evidence>
<dbReference type="InterPro" id="IPR002305">
    <property type="entry name" value="aa-tRNA-synth_Ic"/>
</dbReference>
<dbReference type="AlphaFoldDB" id="A0A5C7FQ52"/>
<evidence type="ECO:0000256" key="4">
    <source>
        <dbReference type="ARBA" id="ARBA00022741"/>
    </source>
</evidence>
<dbReference type="OrthoDB" id="9801042at2"/>
<keyword evidence="5 10" id="KW-0067">ATP-binding</keyword>
<dbReference type="PANTHER" id="PTHR43766">
    <property type="entry name" value="TRYPTOPHAN--TRNA LIGASE, MITOCHONDRIAL"/>
    <property type="match status" value="1"/>
</dbReference>
<evidence type="ECO:0000256" key="3">
    <source>
        <dbReference type="ARBA" id="ARBA00022598"/>
    </source>
</evidence>
<protein>
    <recommendedName>
        <fullName evidence="2 9">Tryptophan--tRNA ligase</fullName>
        <ecNumber evidence="2 9">6.1.1.2</ecNumber>
    </recommendedName>
</protein>
<dbReference type="SUPFAM" id="SSF52374">
    <property type="entry name" value="Nucleotidylyl transferase"/>
    <property type="match status" value="1"/>
</dbReference>
<evidence type="ECO:0000256" key="7">
    <source>
        <dbReference type="ARBA" id="ARBA00023146"/>
    </source>
</evidence>
<gene>
    <name evidence="12" type="primary">trpS</name>
    <name evidence="12" type="ORF">FUA23_15885</name>
</gene>
<dbReference type="InterPro" id="IPR002306">
    <property type="entry name" value="Trp-tRNA-ligase"/>
</dbReference>
<dbReference type="PRINTS" id="PR01039">
    <property type="entry name" value="TRNASYNTHTRP"/>
</dbReference>
<organism evidence="12 13">
    <name type="scientific">Neolewinella aurantiaca</name>
    <dbReference type="NCBI Taxonomy" id="2602767"/>
    <lineage>
        <taxon>Bacteria</taxon>
        <taxon>Pseudomonadati</taxon>
        <taxon>Bacteroidota</taxon>
        <taxon>Saprospiria</taxon>
        <taxon>Saprospirales</taxon>
        <taxon>Lewinellaceae</taxon>
        <taxon>Neolewinella</taxon>
    </lineage>
</organism>
<evidence type="ECO:0000256" key="5">
    <source>
        <dbReference type="ARBA" id="ARBA00022840"/>
    </source>
</evidence>
<comment type="similarity">
    <text evidence="1 10">Belongs to the class-I aminoacyl-tRNA synthetase family.</text>
</comment>
<dbReference type="InterPro" id="IPR050203">
    <property type="entry name" value="Trp-tRNA_synthetase"/>
</dbReference>
<name>A0A5C7FQ52_9BACT</name>
<dbReference type="Gene3D" id="1.10.240.10">
    <property type="entry name" value="Tyrosyl-Transfer RNA Synthetase"/>
    <property type="match status" value="1"/>
</dbReference>
<feature type="coiled-coil region" evidence="11">
    <location>
        <begin position="286"/>
        <end position="313"/>
    </location>
</feature>
<keyword evidence="4 10" id="KW-0547">Nucleotide-binding</keyword>
<keyword evidence="6 10" id="KW-0648">Protein biosynthesis</keyword>
<dbReference type="FunFam" id="1.10.240.10:FF:000005">
    <property type="entry name" value="Tryptophan--tRNA ligase"/>
    <property type="match status" value="1"/>
</dbReference>
<sequence>MSKRILTGIQSSGTPHLGNILGAIGPAIEMSERATEKCFYFIADMHSLTSLKDAQTRIDNTYSVAATWLALGLDIEKHLLYRQSKIPQVSELSWYLGCFMPFSRLSLAHSFKDKSDNLEDVNAGLFTYPVLMCADILLYDAAFVPVGKDQLQHVEFARDVARRINSHYKKEVFVIPESKTSEDVMIVPGIDGRKMSKSYNNFINIFLPEKKLKKRINSIVTSSTPVEEPKDPDTCNVFNIYKLMGAAEQTEALRANYLAGGFGYGAAKKELFELVMDRYAKPRAEYDKYLNDLTELERLLQKSEQQATELADRKLLEVREVLGFK</sequence>
<evidence type="ECO:0000256" key="2">
    <source>
        <dbReference type="ARBA" id="ARBA00013161"/>
    </source>
</evidence>
<evidence type="ECO:0000313" key="13">
    <source>
        <dbReference type="Proteomes" id="UP000321907"/>
    </source>
</evidence>
<evidence type="ECO:0000256" key="1">
    <source>
        <dbReference type="ARBA" id="ARBA00005594"/>
    </source>
</evidence>
<proteinExistence type="inferred from homology"/>
<comment type="caution">
    <text evidence="12">The sequence shown here is derived from an EMBL/GenBank/DDBJ whole genome shotgun (WGS) entry which is preliminary data.</text>
</comment>
<accession>A0A5C7FQ52</accession>
<dbReference type="NCBIfam" id="TIGR00233">
    <property type="entry name" value="trpS"/>
    <property type="match status" value="1"/>
</dbReference>
<dbReference type="CDD" id="cd00806">
    <property type="entry name" value="TrpRS_core"/>
    <property type="match status" value="1"/>
</dbReference>
<dbReference type="Pfam" id="PF00579">
    <property type="entry name" value="tRNA-synt_1b"/>
    <property type="match status" value="1"/>
</dbReference>
<dbReference type="GO" id="GO:0005829">
    <property type="term" value="C:cytosol"/>
    <property type="evidence" value="ECO:0007669"/>
    <property type="project" value="TreeGrafter"/>
</dbReference>
<dbReference type="Proteomes" id="UP000321907">
    <property type="component" value="Unassembled WGS sequence"/>
</dbReference>